<keyword evidence="3" id="KW-1185">Reference proteome</keyword>
<dbReference type="AlphaFoldDB" id="A0A7W7DEM1"/>
<dbReference type="EMBL" id="JACHND010000001">
    <property type="protein sequence ID" value="MBB4705211.1"/>
    <property type="molecule type" value="Genomic_DNA"/>
</dbReference>
<keyword evidence="1" id="KW-0812">Transmembrane</keyword>
<name>A0A7W7DEM1_9ACTN</name>
<feature type="transmembrane region" description="Helical" evidence="1">
    <location>
        <begin position="176"/>
        <end position="195"/>
    </location>
</feature>
<feature type="transmembrane region" description="Helical" evidence="1">
    <location>
        <begin position="207"/>
        <end position="228"/>
    </location>
</feature>
<dbReference type="Proteomes" id="UP000542210">
    <property type="component" value="Unassembled WGS sequence"/>
</dbReference>
<keyword evidence="1" id="KW-1133">Transmembrane helix</keyword>
<proteinExistence type="predicted"/>
<organism evidence="2 3">
    <name type="scientific">Sphaerisporangium siamense</name>
    <dbReference type="NCBI Taxonomy" id="795645"/>
    <lineage>
        <taxon>Bacteria</taxon>
        <taxon>Bacillati</taxon>
        <taxon>Actinomycetota</taxon>
        <taxon>Actinomycetes</taxon>
        <taxon>Streptosporangiales</taxon>
        <taxon>Streptosporangiaceae</taxon>
        <taxon>Sphaerisporangium</taxon>
    </lineage>
</organism>
<reference evidence="2 3" key="1">
    <citation type="submission" date="2020-08" db="EMBL/GenBank/DDBJ databases">
        <title>Sequencing the genomes of 1000 actinobacteria strains.</title>
        <authorList>
            <person name="Klenk H.-P."/>
        </authorList>
    </citation>
    <scope>NUCLEOTIDE SEQUENCE [LARGE SCALE GENOMIC DNA]</scope>
    <source>
        <strain evidence="2 3">DSM 45784</strain>
    </source>
</reference>
<feature type="transmembrane region" description="Helical" evidence="1">
    <location>
        <begin position="135"/>
        <end position="156"/>
    </location>
</feature>
<evidence type="ECO:0008006" key="4">
    <source>
        <dbReference type="Google" id="ProtNLM"/>
    </source>
</evidence>
<sequence length="399" mass="40969">MKVLTAFVERSSGRLVAVLLVTALGLAAAGLTGPGGHGLAVTSPWYLWGVNALLAVGLYGSASGITRDAVQDVPTVVAAVTVGVALKAALIAVVMYLASGSTTAMILGVAVAQIDPLSVSAMIGRSKMSGRARSLLLAWASFDDPVTALLTVYLVTTTLSPAAGGSMGGLTSYGTGLAANAAFAAAAGAAWWLAARRPARRPLKEHPAFPLVAMIVLAGLLALAAWQFLMLGVALAGLFYRPRGVEALVGRVTSVAFYLAAFVLGMLLIGGVDLRLGLILGLAAFGAQVVAGLLIGRRFGAADRVRLALGQQNGITAIILALALQPHLPAAVRVIAPAILTVNVLHIVTNGVWDRITRPVPVPVPVRTGVRVPSPAPFPAFRPLAVRHVLAMGSHARKR</sequence>
<feature type="transmembrane region" description="Helical" evidence="1">
    <location>
        <begin position="104"/>
        <end position="123"/>
    </location>
</feature>
<keyword evidence="1" id="KW-0472">Membrane</keyword>
<accession>A0A7W7DEM1</accession>
<feature type="transmembrane region" description="Helical" evidence="1">
    <location>
        <begin position="248"/>
        <end position="269"/>
    </location>
</feature>
<evidence type="ECO:0000313" key="2">
    <source>
        <dbReference type="EMBL" id="MBB4705211.1"/>
    </source>
</evidence>
<comment type="caution">
    <text evidence="2">The sequence shown here is derived from an EMBL/GenBank/DDBJ whole genome shotgun (WGS) entry which is preliminary data.</text>
</comment>
<evidence type="ECO:0000313" key="3">
    <source>
        <dbReference type="Proteomes" id="UP000542210"/>
    </source>
</evidence>
<dbReference type="RefSeq" id="WP_184886754.1">
    <property type="nucleotide sequence ID" value="NZ_JACHND010000001.1"/>
</dbReference>
<gene>
    <name evidence="2" type="ORF">BJ982_006755</name>
</gene>
<feature type="transmembrane region" description="Helical" evidence="1">
    <location>
        <begin position="276"/>
        <end position="296"/>
    </location>
</feature>
<evidence type="ECO:0000256" key="1">
    <source>
        <dbReference type="SAM" id="Phobius"/>
    </source>
</evidence>
<protein>
    <recommendedName>
        <fullName evidence="4">Cation/H+ exchanger domain-containing protein</fullName>
    </recommendedName>
</protein>
<feature type="transmembrane region" description="Helical" evidence="1">
    <location>
        <begin position="45"/>
        <end position="65"/>
    </location>
</feature>
<feature type="transmembrane region" description="Helical" evidence="1">
    <location>
        <begin position="77"/>
        <end position="98"/>
    </location>
</feature>